<accession>A0A5C6LMU4</accession>
<dbReference type="InterPro" id="IPR036388">
    <property type="entry name" value="WH-like_DNA-bd_sf"/>
</dbReference>
<keyword evidence="8" id="KW-1185">Reference proteome</keyword>
<dbReference type="InterPro" id="IPR013324">
    <property type="entry name" value="RNA_pol_sigma_r3/r4-like"/>
</dbReference>
<dbReference type="InterPro" id="IPR007627">
    <property type="entry name" value="RNA_pol_sigma70_r2"/>
</dbReference>
<dbReference type="Pfam" id="PF04542">
    <property type="entry name" value="Sigma70_r2"/>
    <property type="match status" value="1"/>
</dbReference>
<comment type="similarity">
    <text evidence="1">Belongs to the sigma-70 factor family. ECF subfamily.</text>
</comment>
<evidence type="ECO:0000313" key="8">
    <source>
        <dbReference type="Proteomes" id="UP000318815"/>
    </source>
</evidence>
<evidence type="ECO:0000259" key="5">
    <source>
        <dbReference type="Pfam" id="PF04542"/>
    </source>
</evidence>
<dbReference type="SUPFAM" id="SSF88659">
    <property type="entry name" value="Sigma3 and sigma4 domains of RNA polymerase sigma factors"/>
    <property type="match status" value="1"/>
</dbReference>
<evidence type="ECO:0000313" key="7">
    <source>
        <dbReference type="EMBL" id="TWV96780.1"/>
    </source>
</evidence>
<dbReference type="GO" id="GO:0006352">
    <property type="term" value="P:DNA-templated transcription initiation"/>
    <property type="evidence" value="ECO:0007669"/>
    <property type="project" value="InterPro"/>
</dbReference>
<keyword evidence="4" id="KW-0804">Transcription</keyword>
<proteinExistence type="inferred from homology"/>
<dbReference type="OrthoDB" id="799938at2"/>
<sequence length="225" mass="26550">MIYPQIVNRKPLFCQYAHHIGQFRYHFLFLLLPQHSNDRKLSYSSLPEERELLRQIARGDESAYTLVFNHYSKQVFNVAMLYLKDTTPAREAVQEVFLKIWLKREAMSDVEDLTGYLFILTRNHIYDSFKKQANLLKALDNFIQLQPAVIADTDHRLQEHQYDHLLNKAVSSLPPERKKVYIARKEGLSNEEISHKMNISIHTVKKQMQLAVQTVRSFVKQQLHI</sequence>
<feature type="domain" description="RNA polymerase sigma-70 region 2" evidence="5">
    <location>
        <begin position="68"/>
        <end position="133"/>
    </location>
</feature>
<protein>
    <submittedName>
        <fullName evidence="7">Sigma-70 family RNA polymerase sigma factor</fullName>
    </submittedName>
</protein>
<dbReference type="GO" id="GO:0016987">
    <property type="term" value="F:sigma factor activity"/>
    <property type="evidence" value="ECO:0007669"/>
    <property type="project" value="UniProtKB-KW"/>
</dbReference>
<gene>
    <name evidence="7" type="ORF">FEF09_23065</name>
</gene>
<comment type="caution">
    <text evidence="7">The sequence shown here is derived from an EMBL/GenBank/DDBJ whole genome shotgun (WGS) entry which is preliminary data.</text>
</comment>
<dbReference type="EMBL" id="VOHS01000033">
    <property type="protein sequence ID" value="TWV96780.1"/>
    <property type="molecule type" value="Genomic_DNA"/>
</dbReference>
<reference evidence="7 8" key="1">
    <citation type="submission" date="2019-08" db="EMBL/GenBank/DDBJ databases">
        <title>Whole genome sequencing of chitin degrading bacteria Chitinophaga pinensis YS16.</title>
        <authorList>
            <person name="Singh R.P."/>
            <person name="Manchanda G."/>
            <person name="Maurya I.K."/>
            <person name="Joshi N.K."/>
            <person name="Srivastava A.K."/>
        </authorList>
    </citation>
    <scope>NUCLEOTIDE SEQUENCE [LARGE SCALE GENOMIC DNA]</scope>
    <source>
        <strain evidence="7 8">YS-16</strain>
    </source>
</reference>
<evidence type="ECO:0000256" key="3">
    <source>
        <dbReference type="ARBA" id="ARBA00023082"/>
    </source>
</evidence>
<dbReference type="Pfam" id="PF08281">
    <property type="entry name" value="Sigma70_r4_2"/>
    <property type="match status" value="1"/>
</dbReference>
<dbReference type="InterPro" id="IPR013325">
    <property type="entry name" value="RNA_pol_sigma_r2"/>
</dbReference>
<evidence type="ECO:0000256" key="2">
    <source>
        <dbReference type="ARBA" id="ARBA00023015"/>
    </source>
</evidence>
<evidence type="ECO:0000256" key="4">
    <source>
        <dbReference type="ARBA" id="ARBA00023163"/>
    </source>
</evidence>
<dbReference type="PANTHER" id="PTHR43133:SF46">
    <property type="entry name" value="RNA POLYMERASE SIGMA-70 FACTOR ECF SUBFAMILY"/>
    <property type="match status" value="1"/>
</dbReference>
<dbReference type="InterPro" id="IPR013249">
    <property type="entry name" value="RNA_pol_sigma70_r4_t2"/>
</dbReference>
<keyword evidence="2" id="KW-0805">Transcription regulation</keyword>
<evidence type="ECO:0000259" key="6">
    <source>
        <dbReference type="Pfam" id="PF08281"/>
    </source>
</evidence>
<dbReference type="InterPro" id="IPR039425">
    <property type="entry name" value="RNA_pol_sigma-70-like"/>
</dbReference>
<dbReference type="NCBIfam" id="TIGR02937">
    <property type="entry name" value="sigma70-ECF"/>
    <property type="match status" value="1"/>
</dbReference>
<name>A0A5C6LMU4_9BACT</name>
<dbReference type="Gene3D" id="1.10.10.10">
    <property type="entry name" value="Winged helix-like DNA-binding domain superfamily/Winged helix DNA-binding domain"/>
    <property type="match status" value="1"/>
</dbReference>
<feature type="domain" description="RNA polymerase sigma factor 70 region 4 type 2" evidence="6">
    <location>
        <begin position="166"/>
        <end position="213"/>
    </location>
</feature>
<dbReference type="AlphaFoldDB" id="A0A5C6LMU4"/>
<dbReference type="GO" id="GO:0003677">
    <property type="term" value="F:DNA binding"/>
    <property type="evidence" value="ECO:0007669"/>
    <property type="project" value="InterPro"/>
</dbReference>
<organism evidence="7 8">
    <name type="scientific">Chitinophaga pinensis</name>
    <dbReference type="NCBI Taxonomy" id="79329"/>
    <lineage>
        <taxon>Bacteria</taxon>
        <taxon>Pseudomonadati</taxon>
        <taxon>Bacteroidota</taxon>
        <taxon>Chitinophagia</taxon>
        <taxon>Chitinophagales</taxon>
        <taxon>Chitinophagaceae</taxon>
        <taxon>Chitinophaga</taxon>
    </lineage>
</organism>
<dbReference type="Gene3D" id="1.10.1740.10">
    <property type="match status" value="1"/>
</dbReference>
<dbReference type="Proteomes" id="UP000318815">
    <property type="component" value="Unassembled WGS sequence"/>
</dbReference>
<evidence type="ECO:0000256" key="1">
    <source>
        <dbReference type="ARBA" id="ARBA00010641"/>
    </source>
</evidence>
<dbReference type="InterPro" id="IPR014284">
    <property type="entry name" value="RNA_pol_sigma-70_dom"/>
</dbReference>
<dbReference type="PANTHER" id="PTHR43133">
    <property type="entry name" value="RNA POLYMERASE ECF-TYPE SIGMA FACTO"/>
    <property type="match status" value="1"/>
</dbReference>
<dbReference type="SUPFAM" id="SSF88946">
    <property type="entry name" value="Sigma2 domain of RNA polymerase sigma factors"/>
    <property type="match status" value="1"/>
</dbReference>
<keyword evidence="3" id="KW-0731">Sigma factor</keyword>